<feature type="transmembrane region" description="Helical" evidence="1">
    <location>
        <begin position="6"/>
        <end position="29"/>
    </location>
</feature>
<dbReference type="Proteomes" id="UP000070700">
    <property type="component" value="Unassembled WGS sequence"/>
</dbReference>
<feature type="transmembrane region" description="Helical" evidence="1">
    <location>
        <begin position="41"/>
        <end position="69"/>
    </location>
</feature>
<dbReference type="GeneID" id="28833137"/>
<dbReference type="AlphaFoldDB" id="A0A194X875"/>
<proteinExistence type="predicted"/>
<accession>A0A194X875</accession>
<dbReference type="InParanoid" id="A0A194X875"/>
<dbReference type="RefSeq" id="XP_018070669.1">
    <property type="nucleotide sequence ID" value="XM_018223411.1"/>
</dbReference>
<reference evidence="2 3" key="1">
    <citation type="submission" date="2015-10" db="EMBL/GenBank/DDBJ databases">
        <title>Full genome of DAOMC 229536 Phialocephala scopiformis, a fungal endophyte of spruce producing the potent anti-insectan compound rugulosin.</title>
        <authorList>
            <consortium name="DOE Joint Genome Institute"/>
            <person name="Walker A.K."/>
            <person name="Frasz S.L."/>
            <person name="Seifert K.A."/>
            <person name="Miller J.D."/>
            <person name="Mondo S.J."/>
            <person name="Labutti K."/>
            <person name="Lipzen A."/>
            <person name="Dockter R."/>
            <person name="Kennedy M."/>
            <person name="Grigoriev I.V."/>
            <person name="Spatafora J.W."/>
        </authorList>
    </citation>
    <scope>NUCLEOTIDE SEQUENCE [LARGE SCALE GENOMIC DNA]</scope>
    <source>
        <strain evidence="2 3">CBS 120377</strain>
    </source>
</reference>
<evidence type="ECO:0000256" key="1">
    <source>
        <dbReference type="SAM" id="Phobius"/>
    </source>
</evidence>
<name>A0A194X875_MOLSC</name>
<keyword evidence="3" id="KW-1185">Reference proteome</keyword>
<protein>
    <submittedName>
        <fullName evidence="2">Uncharacterized protein</fullName>
    </submittedName>
</protein>
<keyword evidence="1" id="KW-1133">Transmembrane helix</keyword>
<organism evidence="2 3">
    <name type="scientific">Mollisia scopiformis</name>
    <name type="common">Conifer needle endophyte fungus</name>
    <name type="synonym">Phialocephala scopiformis</name>
    <dbReference type="NCBI Taxonomy" id="149040"/>
    <lineage>
        <taxon>Eukaryota</taxon>
        <taxon>Fungi</taxon>
        <taxon>Dikarya</taxon>
        <taxon>Ascomycota</taxon>
        <taxon>Pezizomycotina</taxon>
        <taxon>Leotiomycetes</taxon>
        <taxon>Helotiales</taxon>
        <taxon>Mollisiaceae</taxon>
        <taxon>Mollisia</taxon>
    </lineage>
</organism>
<dbReference type="OrthoDB" id="6512771at2759"/>
<keyword evidence="1" id="KW-0812">Transmembrane</keyword>
<evidence type="ECO:0000313" key="3">
    <source>
        <dbReference type="Proteomes" id="UP000070700"/>
    </source>
</evidence>
<sequence>MVIAVTPSFFCFLLAVCGYYILKGLGILFRRHRTDDLLQFVIKLFVVAALVVYNYSLMGLGIGGIGISWKKQMKNSCQGFDTRVNLDIYIKGDGNPHFPSHKLSLYTPDLPNPPPHQLGIDDFEFTSPIDSSKSPSEPYHTYHRMTGTLSPSQHLAIDFDLPNHLWRIMNLTYTDPSLNPTTSFPGTARTLFKSGTWSPTNETNPHAFIPELSLQIPNLYYYTRHCAYQPFMKVYTTTNLNATQITEQGNRTWSPLNEKEVVMRTAAFGYLPEKLEVCARRNEYEVNGTKMHGLREDVVVPLGLLAALRLQMRADGKFERGCEYVGA</sequence>
<evidence type="ECO:0000313" key="2">
    <source>
        <dbReference type="EMBL" id="KUJ16314.1"/>
    </source>
</evidence>
<dbReference type="KEGG" id="psco:LY89DRAFT_79868"/>
<dbReference type="STRING" id="149040.A0A194X875"/>
<dbReference type="EMBL" id="KQ947416">
    <property type="protein sequence ID" value="KUJ16314.1"/>
    <property type="molecule type" value="Genomic_DNA"/>
</dbReference>
<keyword evidence="1" id="KW-0472">Membrane</keyword>
<gene>
    <name evidence="2" type="ORF">LY89DRAFT_79868</name>
</gene>